<dbReference type="InterPro" id="IPR011047">
    <property type="entry name" value="Quinoprotein_ADH-like_sf"/>
</dbReference>
<proteinExistence type="predicted"/>
<dbReference type="EMBL" id="KZ679018">
    <property type="protein sequence ID" value="PSS08497.1"/>
    <property type="molecule type" value="Genomic_DNA"/>
</dbReference>
<evidence type="ECO:0000256" key="8">
    <source>
        <dbReference type="PROSITE-ProRule" id="PRU00221"/>
    </source>
</evidence>
<comment type="subcellular location">
    <subcellularLocation>
        <location evidence="1">Nucleus</location>
        <location evidence="1">Nucleolus</location>
    </subcellularLocation>
</comment>
<dbReference type="InterPro" id="IPR001680">
    <property type="entry name" value="WD40_rpt"/>
</dbReference>
<dbReference type="InterPro" id="IPR036322">
    <property type="entry name" value="WD40_repeat_dom_sf"/>
</dbReference>
<evidence type="ECO:0000256" key="3">
    <source>
        <dbReference type="ARBA" id="ARBA00022552"/>
    </source>
</evidence>
<keyword evidence="3" id="KW-0698">rRNA processing</keyword>
<dbReference type="PANTHER" id="PTHR44215:SF1">
    <property type="entry name" value="WD REPEAT-CONTAINING PROTEIN 75"/>
    <property type="match status" value="1"/>
</dbReference>
<evidence type="ECO:0000256" key="5">
    <source>
        <dbReference type="ARBA" id="ARBA00022737"/>
    </source>
</evidence>
<name>A0A2T3AQF9_AMORE</name>
<dbReference type="SUPFAM" id="SSF50978">
    <property type="entry name" value="WD40 repeat-like"/>
    <property type="match status" value="1"/>
</dbReference>
<dbReference type="STRING" id="857342.A0A2T3AQF9"/>
<feature type="compositionally biased region" description="Basic and acidic residues" evidence="9">
    <location>
        <begin position="85"/>
        <end position="97"/>
    </location>
</feature>
<dbReference type="GO" id="GO:0045943">
    <property type="term" value="P:positive regulation of transcription by RNA polymerase I"/>
    <property type="evidence" value="ECO:0007669"/>
    <property type="project" value="InterPro"/>
</dbReference>
<dbReference type="PROSITE" id="PS50294">
    <property type="entry name" value="WD_REPEATS_REGION"/>
    <property type="match status" value="1"/>
</dbReference>
<feature type="compositionally biased region" description="Acidic residues" evidence="9">
    <location>
        <begin position="951"/>
        <end position="961"/>
    </location>
</feature>
<dbReference type="SMART" id="SM00320">
    <property type="entry name" value="WD40"/>
    <property type="match status" value="2"/>
</dbReference>
<evidence type="ECO:0000313" key="11">
    <source>
        <dbReference type="Proteomes" id="UP000241818"/>
    </source>
</evidence>
<sequence length="1020" mass="112856">MASALKRKRGPVEVLDTPKRTKSIKDSQDFLQKSELLHEVSWEASLNPPTKTKELVRTNGTNGDGINLQKNSNHAEAVEFEGFVDEQKTQREEESRRKKERHSKGSNSSHAWKGPSYVWKLSESIGGRILDVDPVFTEDEKFLILANRAAIQVYSTSNSLLTRTIKLKIDPSTRPNARIITYCLSPTNSNIVWVACSDGAIYSIDWTSGAGSDQYWGISSTGCIHMTVASMESAGRRRDVVFTTEPKKDGGWRITANELAPPKGPIETVARTIYTSNQRVNFLKTGLEGSTIVAASENRVLLGSLRSTEYGTIDKIKYEFRVFESTDVISSLDIKVTERPKVAGQMDKKRYPIVDVVIGDVKGAIFIHNDLLQNLARSQRKVAEDSGISLIPRRLHWHRQAVHTVKWSLDGNYIISGGTETVLVLWQLDTGKQQFLPHMSATIQNVVVSPSGSSYGVQLADNSTMVLSVAELTPTANIAGIQACVLNYEEPIDSSVRRVGEDAYEQPLFQHTPAVINPADPSRLLLGVGQTQAVSYRKPLVTSVPFLQTFDLGAGHNVSRQALTRTNITNINMAPNAHRISEPRVTHMQISFDGNWLVTVDEWIPPKRDLDFIGPEGKDLEFERQQRLEVFLKFWQWNKENEDWELVSRIDTPHASTDGVGAGRILDLASDPSSLRFSTIGEDGIVRTWSTKTRKRDGVPARGKDGKILRNWTCQHAISIGKSELLDERDDAPQTPSNACVAFSEDGSILAAASGISPNGLLHLLDPELGTIRSSLNSMFEGHIVNMKFLGQDLITLSDRILVYDLVLDSMRYSIKLGSTVTSLSISQKLEMMHLAVDGKSRTFAVSLPANFDVSSTSDSQQQSLLNRYSELAVFHQDKREPLLQNTFSTLITALLPAVGSEGYLVLDSAAEIRTVLKQGTQAVTSLAQSTSALQLDAPEETTTELSRLPEDEEEAEEVDEIQPTATTPDEEEDDETPVVTQQQLSEVFNVGPSFALPPMEEMFYRVAGLFSSQPLTQSV</sequence>
<dbReference type="GeneID" id="36570148"/>
<evidence type="ECO:0000256" key="2">
    <source>
        <dbReference type="ARBA" id="ARBA00022517"/>
    </source>
</evidence>
<gene>
    <name evidence="10" type="ORF">M430DRAFT_128520</name>
</gene>
<dbReference type="OrthoDB" id="4096at2759"/>
<accession>A0A2T3AQF9</accession>
<keyword evidence="7" id="KW-0539">Nucleus</keyword>
<evidence type="ECO:0000256" key="4">
    <source>
        <dbReference type="ARBA" id="ARBA00022574"/>
    </source>
</evidence>
<keyword evidence="6" id="KW-0804">Transcription</keyword>
<protein>
    <submittedName>
        <fullName evidence="10">Uncharacterized protein</fullName>
    </submittedName>
</protein>
<dbReference type="InterPro" id="IPR053826">
    <property type="entry name" value="WDR75"/>
</dbReference>
<dbReference type="Pfam" id="PF23869">
    <property type="entry name" value="Beta-prop_WDR75_1st"/>
    <property type="match status" value="1"/>
</dbReference>
<dbReference type="GO" id="GO:0032040">
    <property type="term" value="C:small-subunit processome"/>
    <property type="evidence" value="ECO:0007669"/>
    <property type="project" value="InterPro"/>
</dbReference>
<reference evidence="10 11" key="1">
    <citation type="journal article" date="2018" name="New Phytol.">
        <title>Comparative genomics and transcriptomics depict ericoid mycorrhizal fungi as versatile saprotrophs and plant mutualists.</title>
        <authorList>
            <person name="Martino E."/>
            <person name="Morin E."/>
            <person name="Grelet G.A."/>
            <person name="Kuo A."/>
            <person name="Kohler A."/>
            <person name="Daghino S."/>
            <person name="Barry K.W."/>
            <person name="Cichocki N."/>
            <person name="Clum A."/>
            <person name="Dockter R.B."/>
            <person name="Hainaut M."/>
            <person name="Kuo R.C."/>
            <person name="LaButti K."/>
            <person name="Lindahl B.D."/>
            <person name="Lindquist E.A."/>
            <person name="Lipzen A."/>
            <person name="Khouja H.R."/>
            <person name="Magnuson J."/>
            <person name="Murat C."/>
            <person name="Ohm R.A."/>
            <person name="Singer S.W."/>
            <person name="Spatafora J.W."/>
            <person name="Wang M."/>
            <person name="Veneault-Fourrey C."/>
            <person name="Henrissat B."/>
            <person name="Grigoriev I.V."/>
            <person name="Martin F.M."/>
            <person name="Perotto S."/>
        </authorList>
    </citation>
    <scope>NUCLEOTIDE SEQUENCE [LARGE SCALE GENOMIC DNA]</scope>
    <source>
        <strain evidence="10 11">ATCC 22711</strain>
    </source>
</reference>
<keyword evidence="2" id="KW-0690">Ribosome biogenesis</keyword>
<keyword evidence="4 8" id="KW-0853">WD repeat</keyword>
<keyword evidence="11" id="KW-1185">Reference proteome</keyword>
<dbReference type="GO" id="GO:0003723">
    <property type="term" value="F:RNA binding"/>
    <property type="evidence" value="ECO:0007669"/>
    <property type="project" value="InterPro"/>
</dbReference>
<evidence type="ECO:0000256" key="9">
    <source>
        <dbReference type="SAM" id="MobiDB-lite"/>
    </source>
</evidence>
<feature type="region of interest" description="Disordered" evidence="9">
    <location>
        <begin position="932"/>
        <end position="980"/>
    </location>
</feature>
<dbReference type="AlphaFoldDB" id="A0A2T3AQF9"/>
<dbReference type="InterPro" id="IPR015943">
    <property type="entry name" value="WD40/YVTN_repeat-like_dom_sf"/>
</dbReference>
<dbReference type="GO" id="GO:0006364">
    <property type="term" value="P:rRNA processing"/>
    <property type="evidence" value="ECO:0007669"/>
    <property type="project" value="UniProtKB-KW"/>
</dbReference>
<evidence type="ECO:0000256" key="7">
    <source>
        <dbReference type="ARBA" id="ARBA00023242"/>
    </source>
</evidence>
<evidence type="ECO:0000313" key="10">
    <source>
        <dbReference type="EMBL" id="PSS08497.1"/>
    </source>
</evidence>
<dbReference type="CDD" id="cd23952">
    <property type="entry name" value="Utp17_CTD"/>
    <property type="match status" value="1"/>
</dbReference>
<dbReference type="PANTHER" id="PTHR44215">
    <property type="entry name" value="WD REPEAT-CONTAINING PROTEIN 75"/>
    <property type="match status" value="1"/>
</dbReference>
<dbReference type="PROSITE" id="PS50082">
    <property type="entry name" value="WD_REPEATS_2"/>
    <property type="match status" value="1"/>
</dbReference>
<feature type="region of interest" description="Disordered" evidence="9">
    <location>
        <begin position="47"/>
        <end position="112"/>
    </location>
</feature>
<dbReference type="Gene3D" id="2.130.10.10">
    <property type="entry name" value="YVTN repeat-like/Quinoprotein amine dehydrogenase"/>
    <property type="match status" value="2"/>
</dbReference>
<dbReference type="RefSeq" id="XP_024716895.1">
    <property type="nucleotide sequence ID" value="XM_024862067.1"/>
</dbReference>
<evidence type="ECO:0000256" key="1">
    <source>
        <dbReference type="ARBA" id="ARBA00004604"/>
    </source>
</evidence>
<evidence type="ECO:0000256" key="6">
    <source>
        <dbReference type="ARBA" id="ARBA00023163"/>
    </source>
</evidence>
<dbReference type="GO" id="GO:2000234">
    <property type="term" value="P:positive regulation of rRNA processing"/>
    <property type="evidence" value="ECO:0007669"/>
    <property type="project" value="TreeGrafter"/>
</dbReference>
<dbReference type="SUPFAM" id="SSF50998">
    <property type="entry name" value="Quinoprotein alcohol dehydrogenase-like"/>
    <property type="match status" value="1"/>
</dbReference>
<organism evidence="10 11">
    <name type="scientific">Amorphotheca resinae ATCC 22711</name>
    <dbReference type="NCBI Taxonomy" id="857342"/>
    <lineage>
        <taxon>Eukaryota</taxon>
        <taxon>Fungi</taxon>
        <taxon>Dikarya</taxon>
        <taxon>Ascomycota</taxon>
        <taxon>Pezizomycotina</taxon>
        <taxon>Leotiomycetes</taxon>
        <taxon>Helotiales</taxon>
        <taxon>Amorphothecaceae</taxon>
        <taxon>Amorphotheca</taxon>
    </lineage>
</organism>
<feature type="repeat" description="WD" evidence="8">
    <location>
        <begin position="395"/>
        <end position="436"/>
    </location>
</feature>
<keyword evidence="5" id="KW-0677">Repeat</keyword>
<feature type="compositionally biased region" description="Basic and acidic residues" evidence="9">
    <location>
        <begin position="16"/>
        <end position="25"/>
    </location>
</feature>
<feature type="region of interest" description="Disordered" evidence="9">
    <location>
        <begin position="1"/>
        <end position="25"/>
    </location>
</feature>
<dbReference type="InParanoid" id="A0A2T3AQF9"/>
<dbReference type="Proteomes" id="UP000241818">
    <property type="component" value="Unassembled WGS sequence"/>
</dbReference>